<dbReference type="Pfam" id="PF20148">
    <property type="entry name" value="DUF6531"/>
    <property type="match status" value="1"/>
</dbReference>
<evidence type="ECO:0000259" key="4">
    <source>
        <dbReference type="Pfam" id="PF20148"/>
    </source>
</evidence>
<evidence type="ECO:0000259" key="5">
    <source>
        <dbReference type="Pfam" id="PF25023"/>
    </source>
</evidence>
<dbReference type="InterPro" id="IPR045351">
    <property type="entry name" value="DUF6531"/>
</dbReference>
<feature type="signal peptide" evidence="3">
    <location>
        <begin position="1"/>
        <end position="21"/>
    </location>
</feature>
<dbReference type="Pfam" id="PF05593">
    <property type="entry name" value="RHS_repeat"/>
    <property type="match status" value="6"/>
</dbReference>
<feature type="domain" description="Teneurin-like YD-shell" evidence="5">
    <location>
        <begin position="1056"/>
        <end position="1344"/>
    </location>
</feature>
<evidence type="ECO:0000313" key="6">
    <source>
        <dbReference type="EMBL" id="NKZ38908.1"/>
    </source>
</evidence>
<keyword evidence="7" id="KW-1185">Reference proteome</keyword>
<dbReference type="PANTHER" id="PTHR32305:SF15">
    <property type="entry name" value="PROTEIN RHSA-RELATED"/>
    <property type="match status" value="1"/>
</dbReference>
<dbReference type="Pfam" id="PF25023">
    <property type="entry name" value="TEN_YD-shell"/>
    <property type="match status" value="2"/>
</dbReference>
<dbReference type="InterPro" id="IPR056823">
    <property type="entry name" value="TEN-like_YD-shell"/>
</dbReference>
<dbReference type="Gene3D" id="2.180.10.10">
    <property type="entry name" value="RHS repeat-associated core"/>
    <property type="match status" value="3"/>
</dbReference>
<protein>
    <submittedName>
        <fullName evidence="6">RHS repeat protein</fullName>
    </submittedName>
</protein>
<feature type="compositionally biased region" description="Low complexity" evidence="2">
    <location>
        <begin position="1423"/>
        <end position="1435"/>
    </location>
</feature>
<dbReference type="RefSeq" id="WP_168609086.1">
    <property type="nucleotide sequence ID" value="NZ_JAAZQD010000003.1"/>
</dbReference>
<evidence type="ECO:0000256" key="3">
    <source>
        <dbReference type="SAM" id="SignalP"/>
    </source>
</evidence>
<dbReference type="InterPro" id="IPR050708">
    <property type="entry name" value="T6SS_VgrG/RHS"/>
</dbReference>
<comment type="caution">
    <text evidence="6">The sequence shown here is derived from an EMBL/GenBank/DDBJ whole genome shotgun (WGS) entry which is preliminary data.</text>
</comment>
<reference evidence="6 7" key="1">
    <citation type="journal article" date="2017" name="Int. J. Syst. Evol. Microbiol.">
        <title>Oleiagrimonas citrea sp. nov., a marine bacterium isolated from tidal flat sediment and emended description of the genus Oleiagrimonas Fang et al. 2015 and Oleiagrimonas soli.</title>
        <authorList>
            <person name="Yang S.H."/>
            <person name="Seo H.S."/>
            <person name="Seong C.N."/>
            <person name="Kwon K.K."/>
        </authorList>
    </citation>
    <scope>NUCLEOTIDE SEQUENCE [LARGE SCALE GENOMIC DNA]</scope>
    <source>
        <strain evidence="6 7">MEBiC09124</strain>
    </source>
</reference>
<sequence length="1550" mass="167445">MSCKNLLLRFFCAFCARGAQALLIALFISVSLCGRVHADDYGYPTIGEQFYTQSGAYGACVAFSEYWTNFWLSSGYPNAFYECRARSPSRYAAWGIGGNNSTWGWALPNCCGYNQIFTWTSQLQNGRVPQNDIGKPNCACADPVDVAYGNRFEEYRDAYVAGIGYFKRYYNSLALQTLGWHLGANWTYSFSRSLDVTGASPPTYISTGSYAQTSQALLFVSAIRDDGRQVAFTSSNNSFGHVWVPTDAHIHDRLAETFDGNGKRSGWTYFDAEKHATETYSSGGRLLSVKKKNGQVVALAYTAVSGLVGGASDDVVATITSSSGRVIQLHYDSSGYLSSVTLPDGNSVTYDQDSNHNLVNVSYPDGHSVGYIYDELANTSNADYPNLMTGVLDEGGVRYATYQYSNVNMSPMLTENAGGANSYQSSFSLSSNTNTFTTPLGLQKSFTWAVINGKTYPTTISDACSGCATRTTSLAYDIDGDVVQRTGPDGTVTKWAYDGSGKGLVVQQVEASGAPSERTTNTAWDETLRLPLRRTVTNASGTAISDTAWVYNPRGQTLAKCEIDDSQASSYTCAATGTPPVGVRRWTYTYCDAVDTTQCPLVGLVLTATGPRTDLTQTTTYSYYMDSATTGCDTPGGACHQPGDLHTVTDALGHVTTIDSYDADGRITRTTDSNGVHTDMTYMPRGWLASRSVGGATTSFTYTPYGAVASVTDPDGVTTSYTYDDAHRLTDITDAQGNSIHYTLDAAGNKTKEQVFDSSGTVLRTTSRTFNTLGELTAVVDGLNNTVFNAGFTDSYDANGNLVHSANALGTEKEMGYDALNRLVSVIRDYNGTNTDTANTQSTMAYDAMDRVTGVTDPDNLSTIYTYDGLGNRTSLQSPDTGTSTDTFDAAGNRLTHTDAKGQVDTSTYDALNRLATQQYADSTLDVTYHYDEADSVTGCSGSYPVGRLTRIVQGDTTTTYCYDAHGNVTKKTQNQNGTVAAVAYGYTSGDRLQSVTYPDGTEADYVYDSDGRVQSLSLIPPDHTQATAIAAVSNVSYLPFGPIESYTLGNGQTITRSYDADYRLTDLTSPLLNLHYARDALGNITAMGDAPGANPASESYSYDPLQRLTAVTESDSSTLESYTYNKTGDRLSKTGNGQATGTYTYAANTHHLIQAGTDPYSVDADGETTSIQRAGTTYSFTYNARQRMATAQDGAGTPVAYTYNALGERIRKTANTTVTDRFQYDEASHLLSRSRTDGSRDYIWLGSLPVALVDEPAAGGASTESYVVADDLGSPRMVADASGNQIWSWAKQGNPFGEQQPTSGSGFVFNLRFPGQYYDQEAGLAYNLSRDYLASAGRYTESDPLGLRAGLDAYAYVESQPIGRSDLEGLASEEGGGEADDPKARWNDPILRPLQPYIPLEGYFFWHSGDPSYPPNTPSECPNPDIPSNSPDDGGPFGIIEDPQNIANIKKLLKQLLSQEAGSTFSSDGGLTPESINGSRLIIPPEDIGNPLIPEGYGKYSTGTSRSPSGDFQVHFYMNSETGDIYYERDYKAVYSRQFGPPKYRIPFN</sequence>
<dbReference type="InterPro" id="IPR022385">
    <property type="entry name" value="Rhs_assc_core"/>
</dbReference>
<evidence type="ECO:0000256" key="2">
    <source>
        <dbReference type="SAM" id="MobiDB-lite"/>
    </source>
</evidence>
<gene>
    <name evidence="6" type="ORF">HF690_08035</name>
</gene>
<feature type="domain" description="Teneurin-like YD-shell" evidence="5">
    <location>
        <begin position="222"/>
        <end position="386"/>
    </location>
</feature>
<keyword evidence="1" id="KW-0677">Repeat</keyword>
<dbReference type="PANTHER" id="PTHR32305">
    <property type="match status" value="1"/>
</dbReference>
<dbReference type="EMBL" id="JAAZQD010000003">
    <property type="protein sequence ID" value="NKZ38908.1"/>
    <property type="molecule type" value="Genomic_DNA"/>
</dbReference>
<accession>A0A846ZMV8</accession>
<dbReference type="PRINTS" id="PR00394">
    <property type="entry name" value="RHSPROTEIN"/>
</dbReference>
<evidence type="ECO:0000256" key="1">
    <source>
        <dbReference type="ARBA" id="ARBA00022737"/>
    </source>
</evidence>
<feature type="chain" id="PRO_5032647459" evidence="3">
    <location>
        <begin position="22"/>
        <end position="1550"/>
    </location>
</feature>
<keyword evidence="3" id="KW-0732">Signal</keyword>
<evidence type="ECO:0000313" key="7">
    <source>
        <dbReference type="Proteomes" id="UP000541636"/>
    </source>
</evidence>
<dbReference type="NCBIfam" id="TIGR03696">
    <property type="entry name" value="Rhs_assc_core"/>
    <property type="match status" value="1"/>
</dbReference>
<dbReference type="Proteomes" id="UP000541636">
    <property type="component" value="Unassembled WGS sequence"/>
</dbReference>
<dbReference type="NCBIfam" id="TIGR01643">
    <property type="entry name" value="YD_repeat_2x"/>
    <property type="match status" value="9"/>
</dbReference>
<dbReference type="InterPro" id="IPR006530">
    <property type="entry name" value="YD"/>
</dbReference>
<feature type="domain" description="DUF6531" evidence="4">
    <location>
        <begin position="142"/>
        <end position="198"/>
    </location>
</feature>
<proteinExistence type="predicted"/>
<dbReference type="InterPro" id="IPR031325">
    <property type="entry name" value="RHS_repeat"/>
</dbReference>
<feature type="region of interest" description="Disordered" evidence="2">
    <location>
        <begin position="1415"/>
        <end position="1438"/>
    </location>
</feature>
<name>A0A846ZMV8_9GAMM</name>
<feature type="region of interest" description="Disordered" evidence="2">
    <location>
        <begin position="1368"/>
        <end position="1389"/>
    </location>
</feature>
<organism evidence="6 7">
    <name type="scientific">Oleiagrimonas citrea</name>
    <dbReference type="NCBI Taxonomy" id="1665687"/>
    <lineage>
        <taxon>Bacteria</taxon>
        <taxon>Pseudomonadati</taxon>
        <taxon>Pseudomonadota</taxon>
        <taxon>Gammaproteobacteria</taxon>
        <taxon>Lysobacterales</taxon>
        <taxon>Rhodanobacteraceae</taxon>
        <taxon>Oleiagrimonas</taxon>
    </lineage>
</organism>